<proteinExistence type="predicted"/>
<organism evidence="1 2">
    <name type="scientific">Paramecium sonneborni</name>
    <dbReference type="NCBI Taxonomy" id="65129"/>
    <lineage>
        <taxon>Eukaryota</taxon>
        <taxon>Sar</taxon>
        <taxon>Alveolata</taxon>
        <taxon>Ciliophora</taxon>
        <taxon>Intramacronucleata</taxon>
        <taxon>Oligohymenophorea</taxon>
        <taxon>Peniculida</taxon>
        <taxon>Parameciidae</taxon>
        <taxon>Paramecium</taxon>
    </lineage>
</organism>
<keyword evidence="2" id="KW-1185">Reference proteome</keyword>
<comment type="caution">
    <text evidence="1">The sequence shown here is derived from an EMBL/GenBank/DDBJ whole genome shotgun (WGS) entry which is preliminary data.</text>
</comment>
<dbReference type="Proteomes" id="UP000692954">
    <property type="component" value="Unassembled WGS sequence"/>
</dbReference>
<gene>
    <name evidence="1" type="ORF">PSON_ATCC_30995.1.T5680001</name>
</gene>
<name>A0A8S1RVJ0_9CILI</name>
<sequence>MNKYLFEILNQQPIRYLERRRNFKCWWVVQKNQMKTLNQRMQKVRFVEGFDRELLESSSSIRKRQIQQQFMNRKMEICFKRIENIQFNQILQNQKAQKMENGQSYFLTFSQKIKSSIQQKDNLMKNCSGRGQYEKKQFEERNLNRIE</sequence>
<dbReference type="EMBL" id="CAJJDN010000568">
    <property type="protein sequence ID" value="CAD8131402.1"/>
    <property type="molecule type" value="Genomic_DNA"/>
</dbReference>
<accession>A0A8S1RVJ0</accession>
<evidence type="ECO:0000313" key="1">
    <source>
        <dbReference type="EMBL" id="CAD8131402.1"/>
    </source>
</evidence>
<protein>
    <submittedName>
        <fullName evidence="1">Uncharacterized protein</fullName>
    </submittedName>
</protein>
<reference evidence="1" key="1">
    <citation type="submission" date="2021-01" db="EMBL/GenBank/DDBJ databases">
        <authorList>
            <consortium name="Genoscope - CEA"/>
            <person name="William W."/>
        </authorList>
    </citation>
    <scope>NUCLEOTIDE SEQUENCE</scope>
</reference>
<dbReference type="AlphaFoldDB" id="A0A8S1RVJ0"/>
<evidence type="ECO:0000313" key="2">
    <source>
        <dbReference type="Proteomes" id="UP000692954"/>
    </source>
</evidence>